<keyword evidence="4" id="KW-1185">Reference proteome</keyword>
<protein>
    <submittedName>
        <fullName evidence="3">Uncharacterized protein</fullName>
    </submittedName>
</protein>
<feature type="compositionally biased region" description="Pro residues" evidence="1">
    <location>
        <begin position="79"/>
        <end position="91"/>
    </location>
</feature>
<reference evidence="3" key="1">
    <citation type="journal article" date="2023" name="Microbiol Resour">
        <title>Genome Sequences of Rhodoplanes serenus and Two Thermotolerant Strains, Rhodoplanes tepidamans and 'Rhodoplanes cryptolactis,' Further Refine the Genus.</title>
        <authorList>
            <person name="Rayyan A.A."/>
            <person name="Kyndt J.A."/>
        </authorList>
    </citation>
    <scope>NUCLEOTIDE SEQUENCE</scope>
    <source>
        <strain evidence="3">DSM 9987</strain>
    </source>
</reference>
<name>A0ABT5JGP1_RHOTP</name>
<organism evidence="3 4">
    <name type="scientific">Rhodoplanes tepidamans</name>
    <name type="common">Rhodoplanes cryptolactis</name>
    <dbReference type="NCBI Taxonomy" id="200616"/>
    <lineage>
        <taxon>Bacteria</taxon>
        <taxon>Pseudomonadati</taxon>
        <taxon>Pseudomonadota</taxon>
        <taxon>Alphaproteobacteria</taxon>
        <taxon>Hyphomicrobiales</taxon>
        <taxon>Nitrobacteraceae</taxon>
        <taxon>Rhodoplanes</taxon>
    </lineage>
</organism>
<dbReference type="Proteomes" id="UP001165652">
    <property type="component" value="Unassembled WGS sequence"/>
</dbReference>
<evidence type="ECO:0000313" key="4">
    <source>
        <dbReference type="Proteomes" id="UP001165652"/>
    </source>
</evidence>
<dbReference type="EMBL" id="JAQQLI010000047">
    <property type="protein sequence ID" value="MDC7788583.1"/>
    <property type="molecule type" value="Genomic_DNA"/>
</dbReference>
<feature type="chain" id="PRO_5047137528" evidence="2">
    <location>
        <begin position="24"/>
        <end position="205"/>
    </location>
</feature>
<feature type="compositionally biased region" description="Basic and acidic residues" evidence="1">
    <location>
        <begin position="28"/>
        <end position="66"/>
    </location>
</feature>
<proteinExistence type="predicted"/>
<reference evidence="3" key="2">
    <citation type="submission" date="2023-02" db="EMBL/GenBank/DDBJ databases">
        <authorList>
            <person name="Rayyan A."/>
            <person name="Meyer T."/>
            <person name="Kyndt J.A."/>
        </authorList>
    </citation>
    <scope>NUCLEOTIDE SEQUENCE</scope>
    <source>
        <strain evidence="3">DSM 9987</strain>
    </source>
</reference>
<keyword evidence="2" id="KW-0732">Signal</keyword>
<accession>A0ABT5JGP1</accession>
<gene>
    <name evidence="3" type="ORF">PQJ73_23080</name>
</gene>
<feature type="region of interest" description="Disordered" evidence="1">
    <location>
        <begin position="23"/>
        <end position="95"/>
    </location>
</feature>
<evidence type="ECO:0000256" key="1">
    <source>
        <dbReference type="SAM" id="MobiDB-lite"/>
    </source>
</evidence>
<sequence>MIGVRIAMACSIAAVPFVLPALAFDPPGRAERGREAERPGRAEPGRPDTGRPDAGRPDPGRADAGRPEPGPAVGRRPDGPPGPPPPGPPGRPDAVFRRDVIAPTTNVIAPDVVAPTVVAPGAGPTGVVVAPGLRGGGGAAPPPAPAGAGVAAAGYPAPPLPPGAVRTLPDGSVSAVMNGTQYFRYGPTLYRSVASGGEVVYVPAQ</sequence>
<comment type="caution">
    <text evidence="3">The sequence shown here is derived from an EMBL/GenBank/DDBJ whole genome shotgun (WGS) entry which is preliminary data.</text>
</comment>
<evidence type="ECO:0000313" key="3">
    <source>
        <dbReference type="EMBL" id="MDC7788583.1"/>
    </source>
</evidence>
<feature type="signal peptide" evidence="2">
    <location>
        <begin position="1"/>
        <end position="23"/>
    </location>
</feature>
<evidence type="ECO:0000256" key="2">
    <source>
        <dbReference type="SAM" id="SignalP"/>
    </source>
</evidence>
<dbReference type="RefSeq" id="WP_272779418.1">
    <property type="nucleotide sequence ID" value="NZ_JAQQLI010000047.1"/>
</dbReference>